<name>A0A834HMC2_RHYFE</name>
<keyword evidence="1 2" id="KW-0193">Cuticle</keyword>
<dbReference type="OrthoDB" id="6379191at2759"/>
<dbReference type="GO" id="GO:0062129">
    <property type="term" value="C:chitin-based extracellular matrix"/>
    <property type="evidence" value="ECO:0007669"/>
    <property type="project" value="TreeGrafter"/>
</dbReference>
<dbReference type="Pfam" id="PF00379">
    <property type="entry name" value="Chitin_bind_4"/>
    <property type="match status" value="1"/>
</dbReference>
<gene>
    <name evidence="4" type="ORF">GWI33_022021</name>
    <name evidence="3" type="ORF">GWI33_022025</name>
</gene>
<evidence type="ECO:0000313" key="4">
    <source>
        <dbReference type="EMBL" id="KAF7264861.1"/>
    </source>
</evidence>
<sequence length="171" mass="18367">MKQANFGGIKMKWYLWWTHQLNCVFLLETYLNMKYLIASLALVAVASAAAVSQTPIPILRQEQDISPDGSFSSAFETANGISAQESGVLKNAGVKDAEASEVQGSFSYTADDGTPIQLSYVANEAGFQPQGAHLPVAPVDTNTPPTPPPIPAAIQRALDWIAAHPIKELQN</sequence>
<dbReference type="PROSITE" id="PS51155">
    <property type="entry name" value="CHIT_BIND_RR_2"/>
    <property type="match status" value="1"/>
</dbReference>
<comment type="caution">
    <text evidence="3">The sequence shown here is derived from an EMBL/GenBank/DDBJ whole genome shotgun (WGS) entry which is preliminary data.</text>
</comment>
<dbReference type="AlphaFoldDB" id="A0A834HMC2"/>
<dbReference type="GO" id="GO:0008010">
    <property type="term" value="F:structural constituent of chitin-based larval cuticle"/>
    <property type="evidence" value="ECO:0007669"/>
    <property type="project" value="TreeGrafter"/>
</dbReference>
<dbReference type="InterPro" id="IPR050468">
    <property type="entry name" value="Cuticle_Struct_Prot"/>
</dbReference>
<dbReference type="PANTHER" id="PTHR10380">
    <property type="entry name" value="CUTICLE PROTEIN"/>
    <property type="match status" value="1"/>
</dbReference>
<organism evidence="3 5">
    <name type="scientific">Rhynchophorus ferrugineus</name>
    <name type="common">Red palm weevil</name>
    <name type="synonym">Curculio ferrugineus</name>
    <dbReference type="NCBI Taxonomy" id="354439"/>
    <lineage>
        <taxon>Eukaryota</taxon>
        <taxon>Metazoa</taxon>
        <taxon>Ecdysozoa</taxon>
        <taxon>Arthropoda</taxon>
        <taxon>Hexapoda</taxon>
        <taxon>Insecta</taxon>
        <taxon>Pterygota</taxon>
        <taxon>Neoptera</taxon>
        <taxon>Endopterygota</taxon>
        <taxon>Coleoptera</taxon>
        <taxon>Polyphaga</taxon>
        <taxon>Cucujiformia</taxon>
        <taxon>Curculionidae</taxon>
        <taxon>Dryophthorinae</taxon>
        <taxon>Rhynchophorus</taxon>
    </lineage>
</organism>
<accession>A0A834HMC2</accession>
<evidence type="ECO:0000313" key="3">
    <source>
        <dbReference type="EMBL" id="KAF7264857.1"/>
    </source>
</evidence>
<dbReference type="InterPro" id="IPR031311">
    <property type="entry name" value="CHIT_BIND_RR_consensus"/>
</dbReference>
<dbReference type="InterPro" id="IPR000618">
    <property type="entry name" value="Insect_cuticle"/>
</dbReference>
<reference evidence="3" key="1">
    <citation type="submission" date="2020-08" db="EMBL/GenBank/DDBJ databases">
        <title>Genome sequencing and assembly of the red palm weevil Rhynchophorus ferrugineus.</title>
        <authorList>
            <person name="Dias G.B."/>
            <person name="Bergman C.M."/>
            <person name="Manee M."/>
        </authorList>
    </citation>
    <scope>NUCLEOTIDE SEQUENCE</scope>
    <source>
        <strain evidence="3">AA-2017</strain>
        <tissue evidence="3">Whole larva</tissue>
    </source>
</reference>
<protein>
    <submittedName>
        <fullName evidence="3">Uncharacterized protein</fullName>
    </submittedName>
</protein>
<evidence type="ECO:0000256" key="2">
    <source>
        <dbReference type="PROSITE-ProRule" id="PRU00497"/>
    </source>
</evidence>
<keyword evidence="5" id="KW-1185">Reference proteome</keyword>
<dbReference type="EMBL" id="JAACXV010015716">
    <property type="protein sequence ID" value="KAF7264861.1"/>
    <property type="molecule type" value="Genomic_DNA"/>
</dbReference>
<proteinExistence type="predicted"/>
<dbReference type="PRINTS" id="PR00947">
    <property type="entry name" value="CUTICLE"/>
</dbReference>
<evidence type="ECO:0000256" key="1">
    <source>
        <dbReference type="ARBA" id="ARBA00022460"/>
    </source>
</evidence>
<evidence type="ECO:0000313" key="5">
    <source>
        <dbReference type="Proteomes" id="UP000625711"/>
    </source>
</evidence>
<dbReference type="PANTHER" id="PTHR10380:SF173">
    <property type="entry name" value="CUTICULAR PROTEIN 47EF, ISOFORM C-RELATED"/>
    <property type="match status" value="1"/>
</dbReference>
<dbReference type="Proteomes" id="UP000625711">
    <property type="component" value="Unassembled WGS sequence"/>
</dbReference>
<dbReference type="EMBL" id="JAACXV010015717">
    <property type="protein sequence ID" value="KAF7264857.1"/>
    <property type="molecule type" value="Genomic_DNA"/>
</dbReference>
<dbReference type="PROSITE" id="PS00233">
    <property type="entry name" value="CHIT_BIND_RR_1"/>
    <property type="match status" value="1"/>
</dbReference>